<evidence type="ECO:0000313" key="5">
    <source>
        <dbReference type="EMBL" id="CAG9820592.1"/>
    </source>
</evidence>
<accession>A0A9N9SI54</accession>
<keyword evidence="6" id="KW-1185">Reference proteome</keyword>
<dbReference type="Proteomes" id="UP001153737">
    <property type="component" value="Chromosome 4"/>
</dbReference>
<evidence type="ECO:0000313" key="6">
    <source>
        <dbReference type="Proteomes" id="UP001153737"/>
    </source>
</evidence>
<dbReference type="EMBL" id="OU896710">
    <property type="protein sequence ID" value="CAG9820592.1"/>
    <property type="molecule type" value="Genomic_DNA"/>
</dbReference>
<evidence type="ECO:0000256" key="3">
    <source>
        <dbReference type="ARBA" id="ARBA00022833"/>
    </source>
</evidence>
<protein>
    <recommendedName>
        <fullName evidence="4">FLYWCH-type domain-containing protein</fullName>
    </recommendedName>
</protein>
<sequence>MACFMQIEKLKKKLYFEGYMYVRDSERNEKTYWRCEFKKTCKGRAHTMISAIDGDEVYTRGEHSHQPDARRKEVIGASNLLRKSARETLNPTSHIVQDIMNSVTLETAAILPSTSLMKRTVLREKQEQIASSNIE</sequence>
<dbReference type="GO" id="GO:0008270">
    <property type="term" value="F:zinc ion binding"/>
    <property type="evidence" value="ECO:0007669"/>
    <property type="project" value="UniProtKB-KW"/>
</dbReference>
<keyword evidence="1" id="KW-0479">Metal-binding</keyword>
<evidence type="ECO:0000256" key="1">
    <source>
        <dbReference type="ARBA" id="ARBA00022723"/>
    </source>
</evidence>
<name>A0A9N9SI54_PHACE</name>
<organism evidence="5 6">
    <name type="scientific">Phaedon cochleariae</name>
    <name type="common">Mustard beetle</name>
    <dbReference type="NCBI Taxonomy" id="80249"/>
    <lineage>
        <taxon>Eukaryota</taxon>
        <taxon>Metazoa</taxon>
        <taxon>Ecdysozoa</taxon>
        <taxon>Arthropoda</taxon>
        <taxon>Hexapoda</taxon>
        <taxon>Insecta</taxon>
        <taxon>Pterygota</taxon>
        <taxon>Neoptera</taxon>
        <taxon>Endopterygota</taxon>
        <taxon>Coleoptera</taxon>
        <taxon>Polyphaga</taxon>
        <taxon>Cucujiformia</taxon>
        <taxon>Chrysomeloidea</taxon>
        <taxon>Chrysomelidae</taxon>
        <taxon>Chrysomelinae</taxon>
        <taxon>Chrysomelini</taxon>
        <taxon>Phaedon</taxon>
    </lineage>
</organism>
<dbReference type="Gene3D" id="2.20.25.240">
    <property type="match status" value="1"/>
</dbReference>
<dbReference type="OrthoDB" id="6775370at2759"/>
<reference evidence="5" key="2">
    <citation type="submission" date="2022-10" db="EMBL/GenBank/DDBJ databases">
        <authorList>
            <consortium name="ENA_rothamsted_submissions"/>
            <consortium name="culmorum"/>
            <person name="King R."/>
        </authorList>
    </citation>
    <scope>NUCLEOTIDE SEQUENCE</scope>
</reference>
<evidence type="ECO:0000256" key="2">
    <source>
        <dbReference type="ARBA" id="ARBA00022771"/>
    </source>
</evidence>
<feature type="domain" description="FLYWCH-type" evidence="4">
    <location>
        <begin position="8"/>
        <end position="65"/>
    </location>
</feature>
<reference evidence="5" key="1">
    <citation type="submission" date="2022-01" db="EMBL/GenBank/DDBJ databases">
        <authorList>
            <person name="King R."/>
        </authorList>
    </citation>
    <scope>NUCLEOTIDE SEQUENCE</scope>
</reference>
<dbReference type="InterPro" id="IPR007588">
    <property type="entry name" value="Znf_FLYWCH"/>
</dbReference>
<dbReference type="Pfam" id="PF04500">
    <property type="entry name" value="FLYWCH"/>
    <property type="match status" value="1"/>
</dbReference>
<evidence type="ECO:0000259" key="4">
    <source>
        <dbReference type="Pfam" id="PF04500"/>
    </source>
</evidence>
<proteinExistence type="predicted"/>
<keyword evidence="2" id="KW-0863">Zinc-finger</keyword>
<dbReference type="AlphaFoldDB" id="A0A9N9SI54"/>
<keyword evidence="3" id="KW-0862">Zinc</keyword>
<gene>
    <name evidence="5" type="ORF">PHAECO_LOCUS8809</name>
</gene>